<evidence type="ECO:0000256" key="2">
    <source>
        <dbReference type="ARBA" id="ARBA00023125"/>
    </source>
</evidence>
<dbReference type="PROSITE" id="PS01124">
    <property type="entry name" value="HTH_ARAC_FAMILY_2"/>
    <property type="match status" value="1"/>
</dbReference>
<evidence type="ECO:0000259" key="5">
    <source>
        <dbReference type="PROSITE" id="PS01124"/>
    </source>
</evidence>
<protein>
    <submittedName>
        <fullName evidence="6">Helix-turn-helix domain-containing protein</fullName>
    </submittedName>
</protein>
<sequence length="147" mass="14653">MRKRDGARAAEAGPPDPLAAAAADLLAAGASVAAVVEATGVGARRLHRHSLDAFGYGPKTLGRILRLQRALDLVRRGVPYAETAALAGYADQAHLSREMRALAGITLTSYAAAYVAGADSAAGSAGSAGAAGANRETPQPSGSSTTA</sequence>
<dbReference type="PANTHER" id="PTHR46796">
    <property type="entry name" value="HTH-TYPE TRANSCRIPTIONAL ACTIVATOR RHAS-RELATED"/>
    <property type="match status" value="1"/>
</dbReference>
<organism evidence="6 7">
    <name type="scientific">Streptomyces bambusae</name>
    <dbReference type="NCBI Taxonomy" id="1550616"/>
    <lineage>
        <taxon>Bacteria</taxon>
        <taxon>Bacillati</taxon>
        <taxon>Actinomycetota</taxon>
        <taxon>Actinomycetes</taxon>
        <taxon>Kitasatosporales</taxon>
        <taxon>Streptomycetaceae</taxon>
        <taxon>Streptomyces</taxon>
    </lineage>
</organism>
<keyword evidence="7" id="KW-1185">Reference proteome</keyword>
<proteinExistence type="predicted"/>
<dbReference type="Pfam" id="PF12833">
    <property type="entry name" value="HTH_18"/>
    <property type="match status" value="1"/>
</dbReference>
<evidence type="ECO:0000256" key="3">
    <source>
        <dbReference type="ARBA" id="ARBA00023163"/>
    </source>
</evidence>
<feature type="region of interest" description="Disordered" evidence="4">
    <location>
        <begin position="122"/>
        <end position="147"/>
    </location>
</feature>
<dbReference type="Gene3D" id="1.10.10.60">
    <property type="entry name" value="Homeodomain-like"/>
    <property type="match status" value="1"/>
</dbReference>
<name>A0ABS6ZJE1_9ACTN</name>
<keyword evidence="2" id="KW-0238">DNA-binding</keyword>
<keyword evidence="1" id="KW-0805">Transcription regulation</keyword>
<keyword evidence="3" id="KW-0804">Transcription</keyword>
<evidence type="ECO:0000313" key="7">
    <source>
        <dbReference type="Proteomes" id="UP000812013"/>
    </source>
</evidence>
<dbReference type="SMART" id="SM00342">
    <property type="entry name" value="HTH_ARAC"/>
    <property type="match status" value="1"/>
</dbReference>
<dbReference type="EMBL" id="WTFF01000492">
    <property type="protein sequence ID" value="MBW5486816.1"/>
    <property type="molecule type" value="Genomic_DNA"/>
</dbReference>
<evidence type="ECO:0000256" key="1">
    <source>
        <dbReference type="ARBA" id="ARBA00023015"/>
    </source>
</evidence>
<feature type="compositionally biased region" description="Polar residues" evidence="4">
    <location>
        <begin position="136"/>
        <end position="147"/>
    </location>
</feature>
<feature type="domain" description="HTH araC/xylS-type" evidence="5">
    <location>
        <begin position="16"/>
        <end position="113"/>
    </location>
</feature>
<dbReference type="Proteomes" id="UP000812013">
    <property type="component" value="Unassembled WGS sequence"/>
</dbReference>
<reference evidence="6 7" key="1">
    <citation type="submission" date="2019-12" db="EMBL/GenBank/DDBJ databases">
        <title>Genome sequence of Streptomyces bambusae.</title>
        <authorList>
            <person name="Bansal K."/>
            <person name="Choksket S."/>
            <person name="Korpole S."/>
            <person name="Patil P.B."/>
        </authorList>
    </citation>
    <scope>NUCLEOTIDE SEQUENCE [LARGE SCALE GENOMIC DNA]</scope>
    <source>
        <strain evidence="6 7">SK60</strain>
    </source>
</reference>
<gene>
    <name evidence="6" type="ORF">GPJ59_34515</name>
</gene>
<dbReference type="PANTHER" id="PTHR46796:SF15">
    <property type="entry name" value="BLL1074 PROTEIN"/>
    <property type="match status" value="1"/>
</dbReference>
<feature type="compositionally biased region" description="Low complexity" evidence="4">
    <location>
        <begin position="122"/>
        <end position="133"/>
    </location>
</feature>
<comment type="caution">
    <text evidence="6">The sequence shown here is derived from an EMBL/GenBank/DDBJ whole genome shotgun (WGS) entry which is preliminary data.</text>
</comment>
<evidence type="ECO:0000313" key="6">
    <source>
        <dbReference type="EMBL" id="MBW5486816.1"/>
    </source>
</evidence>
<dbReference type="InterPro" id="IPR050204">
    <property type="entry name" value="AraC_XylS_family_regulators"/>
</dbReference>
<evidence type="ECO:0000256" key="4">
    <source>
        <dbReference type="SAM" id="MobiDB-lite"/>
    </source>
</evidence>
<accession>A0ABS6ZJE1</accession>
<dbReference type="InterPro" id="IPR018060">
    <property type="entry name" value="HTH_AraC"/>
</dbReference>